<protein>
    <submittedName>
        <fullName evidence="1">Uncharacterized protein</fullName>
    </submittedName>
</protein>
<evidence type="ECO:0000313" key="1">
    <source>
        <dbReference type="EMBL" id="PHM30653.1"/>
    </source>
</evidence>
<keyword evidence="2" id="KW-1185">Reference proteome</keyword>
<proteinExistence type="predicted"/>
<gene>
    <name evidence="1" type="ORF">Xmau_04577</name>
</gene>
<comment type="caution">
    <text evidence="1">The sequence shown here is derived from an EMBL/GenBank/DDBJ whole genome shotgun (WGS) entry which is preliminary data.</text>
</comment>
<name>A0A2G0N7H5_9GAMM</name>
<organism evidence="1 2">
    <name type="scientific">Xenorhabdus mauleonii</name>
    <dbReference type="NCBI Taxonomy" id="351675"/>
    <lineage>
        <taxon>Bacteria</taxon>
        <taxon>Pseudomonadati</taxon>
        <taxon>Pseudomonadota</taxon>
        <taxon>Gammaproteobacteria</taxon>
        <taxon>Enterobacterales</taxon>
        <taxon>Morganellaceae</taxon>
        <taxon>Xenorhabdus</taxon>
    </lineage>
</organism>
<sequence length="95" mass="10511">MGCSQTYDVLHKGKKYGVTEKIRFPDGNDFSRRASDTYGVGVLIKNKKTFTAVGLAISASKGGQMYRKQALPFRLREFSAKNCVIFKASVNGINQ</sequence>
<dbReference type="Proteomes" id="UP000224607">
    <property type="component" value="Unassembled WGS sequence"/>
</dbReference>
<accession>A0A2G0N7H5</accession>
<reference evidence="1 2" key="1">
    <citation type="journal article" date="2017" name="Nat. Microbiol.">
        <title>Natural product diversity associated with the nematode symbionts Photorhabdus and Xenorhabdus.</title>
        <authorList>
            <person name="Tobias N.J."/>
            <person name="Wolff H."/>
            <person name="Djahanschiri B."/>
            <person name="Grundmann F."/>
            <person name="Kronenwerth M."/>
            <person name="Shi Y.M."/>
            <person name="Simonyi S."/>
            <person name="Grun P."/>
            <person name="Shapiro-Ilan D."/>
            <person name="Pidot S.J."/>
            <person name="Stinear T.P."/>
            <person name="Ebersberger I."/>
            <person name="Bode H.B."/>
        </authorList>
    </citation>
    <scope>NUCLEOTIDE SEQUENCE [LARGE SCALE GENOMIC DNA]</scope>
    <source>
        <strain evidence="1 2">DSM 17908</strain>
    </source>
</reference>
<evidence type="ECO:0000313" key="2">
    <source>
        <dbReference type="Proteomes" id="UP000224607"/>
    </source>
</evidence>
<dbReference type="EMBL" id="NITY01000080">
    <property type="protein sequence ID" value="PHM30653.1"/>
    <property type="molecule type" value="Genomic_DNA"/>
</dbReference>